<dbReference type="EMBL" id="CP071793">
    <property type="protein sequence ID" value="QTD50956.1"/>
    <property type="molecule type" value="Genomic_DNA"/>
</dbReference>
<gene>
    <name evidence="15" type="primary">cas4</name>
    <name evidence="15" type="ORF">J3U87_00675</name>
</gene>
<dbReference type="RefSeq" id="WP_237381092.1">
    <property type="nucleotide sequence ID" value="NZ_CP071793.1"/>
</dbReference>
<keyword evidence="9 13" id="KW-0408">Iron</keyword>
<dbReference type="GO" id="GO:0004527">
    <property type="term" value="F:exonuclease activity"/>
    <property type="evidence" value="ECO:0007669"/>
    <property type="project" value="UniProtKB-KW"/>
</dbReference>
<accession>A0A8A4TLX3</accession>
<dbReference type="GO" id="GO:0051607">
    <property type="term" value="P:defense response to virus"/>
    <property type="evidence" value="ECO:0007669"/>
    <property type="project" value="UniProtKB-KW"/>
</dbReference>
<evidence type="ECO:0000313" key="15">
    <source>
        <dbReference type="EMBL" id="QTD50956.1"/>
    </source>
</evidence>
<dbReference type="AlphaFoldDB" id="A0A8A4TLX3"/>
<dbReference type="GO" id="GO:0051536">
    <property type="term" value="F:iron-sulfur cluster binding"/>
    <property type="evidence" value="ECO:0007669"/>
    <property type="project" value="UniProtKB-KW"/>
</dbReference>
<dbReference type="GO" id="GO:0046872">
    <property type="term" value="F:metal ion binding"/>
    <property type="evidence" value="ECO:0007669"/>
    <property type="project" value="UniProtKB-KW"/>
</dbReference>
<evidence type="ECO:0000256" key="8">
    <source>
        <dbReference type="ARBA" id="ARBA00022839"/>
    </source>
</evidence>
<proteinExistence type="inferred from homology"/>
<evidence type="ECO:0000256" key="5">
    <source>
        <dbReference type="ARBA" id="ARBA00022722"/>
    </source>
</evidence>
<comment type="cofactor">
    <cofactor evidence="13">
        <name>Mg(2+)</name>
        <dbReference type="ChEBI" id="CHEBI:18420"/>
    </cofactor>
    <cofactor evidence="13">
        <name>Mn(2+)</name>
        <dbReference type="ChEBI" id="CHEBI:29035"/>
    </cofactor>
    <text evidence="13">Mg(2+) or Mn(2+) required for ssDNA cleavage activity.</text>
</comment>
<feature type="domain" description="DUF83" evidence="14">
    <location>
        <begin position="7"/>
        <end position="190"/>
    </location>
</feature>
<sequence>MISFTASQVLAYRFCPRFLWFGEVLQIPESQELRFKVRQGRTVHAAKERQDRGHLRKRLGVVGKRLNVYLGRPDLPFRGVVDEVLHFPDGRMAPLDWKFAEYRERVYATYRTQAAIYGMLIHAIYGAEVDRAFLVFTRSANKLVEIPLTARDFEGLWRLHAEMVAVMGGRFPKATSSKRRCLDCCYRNLCPG</sequence>
<keyword evidence="5 13" id="KW-0540">Nuclease</keyword>
<name>A0A8A4TLX3_SULCO</name>
<keyword evidence="6 13" id="KW-0479">Metal-binding</keyword>
<dbReference type="PANTHER" id="PTHR36531">
    <property type="entry name" value="CRISPR-ASSOCIATED EXONUCLEASE CAS4"/>
    <property type="match status" value="1"/>
</dbReference>
<dbReference type="EC" id="3.1.12.1" evidence="3 13"/>
<reference evidence="15" key="1">
    <citation type="submission" date="2021-03" db="EMBL/GenBank/DDBJ databases">
        <title>Acanthopleuribacteraceae sp. M133.</title>
        <authorList>
            <person name="Wang G."/>
        </authorList>
    </citation>
    <scope>NUCLEOTIDE SEQUENCE</scope>
    <source>
        <strain evidence="15">M133</strain>
    </source>
</reference>
<evidence type="ECO:0000256" key="4">
    <source>
        <dbReference type="ARBA" id="ARBA00020049"/>
    </source>
</evidence>
<dbReference type="Gene3D" id="3.90.320.10">
    <property type="match status" value="1"/>
</dbReference>
<dbReference type="NCBIfam" id="TIGR00372">
    <property type="entry name" value="cas4"/>
    <property type="match status" value="1"/>
</dbReference>
<keyword evidence="16" id="KW-1185">Reference proteome</keyword>
<dbReference type="InterPro" id="IPR022765">
    <property type="entry name" value="Dna2/Cas4_DUF83"/>
</dbReference>
<comment type="similarity">
    <text evidence="2 13">Belongs to the CRISPR-associated exonuclease Cas4 family.</text>
</comment>
<dbReference type="PANTHER" id="PTHR36531:SF6">
    <property type="entry name" value="DNA REPLICATION ATP-DEPENDENT HELICASE_NUCLEASE DNA2"/>
    <property type="match status" value="1"/>
</dbReference>
<evidence type="ECO:0000259" key="14">
    <source>
        <dbReference type="Pfam" id="PF01930"/>
    </source>
</evidence>
<comment type="cofactor">
    <cofactor evidence="1">
        <name>[4Fe-4S] cluster</name>
        <dbReference type="ChEBI" id="CHEBI:49883"/>
    </cofactor>
</comment>
<evidence type="ECO:0000256" key="11">
    <source>
        <dbReference type="ARBA" id="ARBA00023118"/>
    </source>
</evidence>
<evidence type="ECO:0000256" key="2">
    <source>
        <dbReference type="ARBA" id="ARBA00009189"/>
    </source>
</evidence>
<dbReference type="KEGG" id="scor:J3U87_00675"/>
<keyword evidence="10 13" id="KW-0411">Iron-sulfur</keyword>
<dbReference type="Proteomes" id="UP000663929">
    <property type="component" value="Chromosome"/>
</dbReference>
<organism evidence="15 16">
    <name type="scientific">Sulfidibacter corallicola</name>
    <dbReference type="NCBI Taxonomy" id="2818388"/>
    <lineage>
        <taxon>Bacteria</taxon>
        <taxon>Pseudomonadati</taxon>
        <taxon>Acidobacteriota</taxon>
        <taxon>Holophagae</taxon>
        <taxon>Acanthopleuribacterales</taxon>
        <taxon>Acanthopleuribacteraceae</taxon>
        <taxon>Sulfidibacter</taxon>
    </lineage>
</organism>
<evidence type="ECO:0000256" key="7">
    <source>
        <dbReference type="ARBA" id="ARBA00022801"/>
    </source>
</evidence>
<protein>
    <recommendedName>
        <fullName evidence="4 13">CRISPR-associated exonuclease Cas4</fullName>
        <ecNumber evidence="3 13">3.1.12.1</ecNumber>
    </recommendedName>
</protein>
<evidence type="ECO:0000256" key="13">
    <source>
        <dbReference type="RuleBase" id="RU365022"/>
    </source>
</evidence>
<evidence type="ECO:0000256" key="3">
    <source>
        <dbReference type="ARBA" id="ARBA00012768"/>
    </source>
</evidence>
<dbReference type="InterPro" id="IPR013343">
    <property type="entry name" value="CRISPR-assoc_prot_Cas4"/>
</dbReference>
<evidence type="ECO:0000256" key="12">
    <source>
        <dbReference type="ARBA" id="ARBA00023211"/>
    </source>
</evidence>
<keyword evidence="7 13" id="KW-0378">Hydrolase</keyword>
<evidence type="ECO:0000256" key="6">
    <source>
        <dbReference type="ARBA" id="ARBA00022723"/>
    </source>
</evidence>
<evidence type="ECO:0000256" key="1">
    <source>
        <dbReference type="ARBA" id="ARBA00001966"/>
    </source>
</evidence>
<evidence type="ECO:0000313" key="16">
    <source>
        <dbReference type="Proteomes" id="UP000663929"/>
    </source>
</evidence>
<dbReference type="Pfam" id="PF01930">
    <property type="entry name" value="Cas_Cas4"/>
    <property type="match status" value="1"/>
</dbReference>
<comment type="cofactor">
    <cofactor evidence="13">
        <name>iron-sulfur cluster</name>
        <dbReference type="ChEBI" id="CHEBI:30408"/>
    </cofactor>
</comment>
<dbReference type="InterPro" id="IPR011604">
    <property type="entry name" value="PDDEXK-like_dom_sf"/>
</dbReference>
<comment type="function">
    <text evidence="13">CRISPR (clustered regularly interspaced short palindromic repeat) is an adaptive immune system that provides protection against mobile genetic elements (viruses, transposable elements and conjugative plasmids). CRISPR clusters contain sequences complementary to antecedent mobile elements and target invading nucleic acids. CRISPR clusters are transcribed and processed into CRISPR RNA (crRNA).</text>
</comment>
<evidence type="ECO:0000256" key="9">
    <source>
        <dbReference type="ARBA" id="ARBA00023004"/>
    </source>
</evidence>
<dbReference type="InterPro" id="IPR051827">
    <property type="entry name" value="Cas4_exonuclease"/>
</dbReference>
<keyword evidence="12 13" id="KW-0464">Manganese</keyword>
<keyword evidence="11 13" id="KW-0051">Antiviral defense</keyword>
<keyword evidence="8 13" id="KW-0269">Exonuclease</keyword>
<evidence type="ECO:0000256" key="10">
    <source>
        <dbReference type="ARBA" id="ARBA00023014"/>
    </source>
</evidence>